<dbReference type="InterPro" id="IPR005122">
    <property type="entry name" value="Uracil-DNA_glycosylase-like"/>
</dbReference>
<evidence type="ECO:0000256" key="3">
    <source>
        <dbReference type="ARBA" id="ARBA00022763"/>
    </source>
</evidence>
<organism evidence="9 10">
    <name type="scientific">Pigmentiphaga humi</name>
    <dbReference type="NCBI Taxonomy" id="2478468"/>
    <lineage>
        <taxon>Bacteria</taxon>
        <taxon>Pseudomonadati</taxon>
        <taxon>Pseudomonadota</taxon>
        <taxon>Betaproteobacteria</taxon>
        <taxon>Burkholderiales</taxon>
        <taxon>Alcaligenaceae</taxon>
        <taxon>Pigmentiphaga</taxon>
    </lineage>
</organism>
<evidence type="ECO:0000256" key="1">
    <source>
        <dbReference type="ARBA" id="ARBA00022485"/>
    </source>
</evidence>
<dbReference type="GO" id="GO:0046872">
    <property type="term" value="F:metal ion binding"/>
    <property type="evidence" value="ECO:0007669"/>
    <property type="project" value="UniProtKB-KW"/>
</dbReference>
<keyword evidence="3" id="KW-0227">DNA damage</keyword>
<dbReference type="InterPro" id="IPR051536">
    <property type="entry name" value="UDG_Type-4/5"/>
</dbReference>
<dbReference type="GO" id="GO:0006281">
    <property type="term" value="P:DNA repair"/>
    <property type="evidence" value="ECO:0007669"/>
    <property type="project" value="UniProtKB-KW"/>
</dbReference>
<keyword evidence="5" id="KW-0408">Iron</keyword>
<keyword evidence="4" id="KW-0378">Hydrolase</keyword>
<evidence type="ECO:0000256" key="4">
    <source>
        <dbReference type="ARBA" id="ARBA00022801"/>
    </source>
</evidence>
<dbReference type="PANTHER" id="PTHR33693:SF1">
    <property type="entry name" value="TYPE-4 URACIL-DNA GLYCOSYLASE"/>
    <property type="match status" value="1"/>
</dbReference>
<dbReference type="Proteomes" id="UP000277294">
    <property type="component" value="Unassembled WGS sequence"/>
</dbReference>
<evidence type="ECO:0000256" key="5">
    <source>
        <dbReference type="ARBA" id="ARBA00023004"/>
    </source>
</evidence>
<reference evidence="9 10" key="1">
    <citation type="submission" date="2018-10" db="EMBL/GenBank/DDBJ databases">
        <authorList>
            <person name="Criscuolo A."/>
        </authorList>
    </citation>
    <scope>NUCLEOTIDE SEQUENCE [LARGE SCALE GENOMIC DNA]</scope>
    <source>
        <strain evidence="9">DnA1</strain>
    </source>
</reference>
<gene>
    <name evidence="9" type="ORF">PIGHUM_02520</name>
</gene>
<evidence type="ECO:0000256" key="7">
    <source>
        <dbReference type="ARBA" id="ARBA00023204"/>
    </source>
</evidence>
<dbReference type="PANTHER" id="PTHR33693">
    <property type="entry name" value="TYPE-5 URACIL-DNA GLYCOSYLASE"/>
    <property type="match status" value="1"/>
</dbReference>
<keyword evidence="10" id="KW-1185">Reference proteome</keyword>
<evidence type="ECO:0000313" key="9">
    <source>
        <dbReference type="EMBL" id="VCU70448.1"/>
    </source>
</evidence>
<dbReference type="SUPFAM" id="SSF52141">
    <property type="entry name" value="Uracil-DNA glycosylase-like"/>
    <property type="match status" value="1"/>
</dbReference>
<dbReference type="Pfam" id="PF03167">
    <property type="entry name" value="UDG"/>
    <property type="match status" value="1"/>
</dbReference>
<dbReference type="OrthoDB" id="5290748at2"/>
<sequence length="229" mass="25363">MTLSAEQLEAFRDLAVQLDHTDRAAYAAAGRDPLVPILGLGPADAPLCFFGRDPGAEEVRHGEPFVGSSGQLLRAALHAHLFPGEDYTFDAGLRAGRRCFWISTVPFKPLGNKAWPASVRQRFHPLIARILSCSWQGTHIITLGNEAFEWFGIGLEDQAREAFKAFWRRDDKYTASFSLTLRGPCAARVLHLHPLPHPSPANARWRPHFPRLLQARLDALLPASGTEPS</sequence>
<dbReference type="RefSeq" id="WP_124079953.1">
    <property type="nucleotide sequence ID" value="NZ_UWPJ01000018.1"/>
</dbReference>
<name>A0A3P4B485_9BURK</name>
<evidence type="ECO:0000256" key="2">
    <source>
        <dbReference type="ARBA" id="ARBA00022723"/>
    </source>
</evidence>
<keyword evidence="2" id="KW-0479">Metal-binding</keyword>
<evidence type="ECO:0000259" key="8">
    <source>
        <dbReference type="SMART" id="SM00986"/>
    </source>
</evidence>
<dbReference type="SMART" id="SM00986">
    <property type="entry name" value="UDG"/>
    <property type="match status" value="1"/>
</dbReference>
<dbReference type="InterPro" id="IPR036895">
    <property type="entry name" value="Uracil-DNA_glycosylase-like_sf"/>
</dbReference>
<dbReference type="GO" id="GO:0097506">
    <property type="term" value="F:deaminated base DNA N-glycosylase activity"/>
    <property type="evidence" value="ECO:0007669"/>
    <property type="project" value="UniProtKB-ARBA"/>
</dbReference>
<evidence type="ECO:0000313" key="10">
    <source>
        <dbReference type="Proteomes" id="UP000277294"/>
    </source>
</evidence>
<protein>
    <submittedName>
        <fullName evidence="9">Uracil DNA glycosylase superfamily protein</fullName>
    </submittedName>
</protein>
<evidence type="ECO:0000256" key="6">
    <source>
        <dbReference type="ARBA" id="ARBA00023014"/>
    </source>
</evidence>
<dbReference type="EMBL" id="UWPJ01000018">
    <property type="protein sequence ID" value="VCU70448.1"/>
    <property type="molecule type" value="Genomic_DNA"/>
</dbReference>
<feature type="domain" description="Uracil-DNA glycosylase-like" evidence="8">
    <location>
        <begin position="38"/>
        <end position="221"/>
    </location>
</feature>
<proteinExistence type="predicted"/>
<keyword evidence="1" id="KW-0004">4Fe-4S</keyword>
<dbReference type="GO" id="GO:0051539">
    <property type="term" value="F:4 iron, 4 sulfur cluster binding"/>
    <property type="evidence" value="ECO:0007669"/>
    <property type="project" value="UniProtKB-KW"/>
</dbReference>
<accession>A0A3P4B485</accession>
<dbReference type="Gene3D" id="3.40.470.10">
    <property type="entry name" value="Uracil-DNA glycosylase-like domain"/>
    <property type="match status" value="1"/>
</dbReference>
<dbReference type="AlphaFoldDB" id="A0A3P4B485"/>
<keyword evidence="7" id="KW-0234">DNA repair</keyword>
<dbReference type="SMART" id="SM00987">
    <property type="entry name" value="UreE_C"/>
    <property type="match status" value="1"/>
</dbReference>
<keyword evidence="6" id="KW-0411">Iron-sulfur</keyword>